<evidence type="ECO:0000313" key="2">
    <source>
        <dbReference type="Proteomes" id="UP000244893"/>
    </source>
</evidence>
<protein>
    <recommendedName>
        <fullName evidence="3">DUF2071 domain-containing protein</fullName>
    </recommendedName>
</protein>
<dbReference type="AlphaFoldDB" id="A0A2V1HQN1"/>
<dbReference type="OrthoDB" id="150993at2"/>
<proteinExistence type="predicted"/>
<dbReference type="InterPro" id="IPR023375">
    <property type="entry name" value="ADC_dom_sf"/>
</dbReference>
<keyword evidence="2" id="KW-1185">Reference proteome</keyword>
<dbReference type="Proteomes" id="UP000244893">
    <property type="component" value="Unassembled WGS sequence"/>
</dbReference>
<dbReference type="PANTHER" id="PTHR39186">
    <property type="entry name" value="DUF2071 FAMILY PROTEIN"/>
    <property type="match status" value="1"/>
</dbReference>
<gene>
    <name evidence="1" type="ORF">DDQ50_12460</name>
</gene>
<evidence type="ECO:0000313" key="1">
    <source>
        <dbReference type="EMBL" id="PVZ94926.1"/>
    </source>
</evidence>
<name>A0A2V1HQN1_9MICO</name>
<dbReference type="SUPFAM" id="SSF160104">
    <property type="entry name" value="Acetoacetate decarboxylase-like"/>
    <property type="match status" value="1"/>
</dbReference>
<comment type="caution">
    <text evidence="1">The sequence shown here is derived from an EMBL/GenBank/DDBJ whole genome shotgun (WGS) entry which is preliminary data.</text>
</comment>
<dbReference type="PANTHER" id="PTHR39186:SF1">
    <property type="entry name" value="DUF2071 DOMAIN-CONTAINING PROTEIN"/>
    <property type="match status" value="1"/>
</dbReference>
<dbReference type="EMBL" id="QEOP01000002">
    <property type="protein sequence ID" value="PVZ94926.1"/>
    <property type="molecule type" value="Genomic_DNA"/>
</dbReference>
<dbReference type="Gene3D" id="2.40.400.10">
    <property type="entry name" value="Acetoacetate decarboxylase-like"/>
    <property type="match status" value="1"/>
</dbReference>
<reference evidence="1 2" key="1">
    <citation type="submission" date="2018-05" db="EMBL/GenBank/DDBJ databases">
        <title>Amnibacterium sp. M8JJ-5, whole genome shotgun sequence.</title>
        <authorList>
            <person name="Tuo L."/>
        </authorList>
    </citation>
    <scope>NUCLEOTIDE SEQUENCE [LARGE SCALE GENOMIC DNA]</scope>
    <source>
        <strain evidence="1 2">M8JJ-5</strain>
    </source>
</reference>
<organism evidence="1 2">
    <name type="scientific">Amnibacterium flavum</name>
    <dbReference type="NCBI Taxonomy" id="2173173"/>
    <lineage>
        <taxon>Bacteria</taxon>
        <taxon>Bacillati</taxon>
        <taxon>Actinomycetota</taxon>
        <taxon>Actinomycetes</taxon>
        <taxon>Micrococcales</taxon>
        <taxon>Microbacteriaceae</taxon>
        <taxon>Amnibacterium</taxon>
    </lineage>
</organism>
<sequence>MSVTAPPLGGRIVIAQRWSDATFLHWRVDPARVAPLLPEGTRPDEIDGSTWVGLIAFRLSHSAFLGGPAVPYFGTFPEVNVRLYSVDERGRRGVVFASLDASRLVSVLTARAAFGLPYHWARMSMGRRGGLVAYRSRRHDLDARLVPKRNERAVPNAGTHLVARPLSAPVEGDPIADFLTARWAFHETHLGVTNYARNEHERWPLRKAELIRMDDQLLAAAGFPDLGAATPDSVLFSPGVRTVFGLPRQLPGS</sequence>
<accession>A0A2V1HQN1</accession>
<evidence type="ECO:0008006" key="3">
    <source>
        <dbReference type="Google" id="ProtNLM"/>
    </source>
</evidence>
<dbReference type="InterPro" id="IPR018644">
    <property type="entry name" value="DUF2071"/>
</dbReference>
<dbReference type="Pfam" id="PF09844">
    <property type="entry name" value="DUF2071"/>
    <property type="match status" value="1"/>
</dbReference>